<keyword evidence="1" id="KW-0472">Membrane</keyword>
<dbReference type="Proteomes" id="UP000186098">
    <property type="component" value="Unassembled WGS sequence"/>
</dbReference>
<evidence type="ECO:0000313" key="2">
    <source>
        <dbReference type="EMBL" id="SIS73818.1"/>
    </source>
</evidence>
<keyword evidence="3" id="KW-1185">Reference proteome</keyword>
<proteinExistence type="predicted"/>
<name>A0A1N7LIY6_9RHOB</name>
<evidence type="ECO:0000313" key="3">
    <source>
        <dbReference type="Proteomes" id="UP000186098"/>
    </source>
</evidence>
<keyword evidence="1" id="KW-0812">Transmembrane</keyword>
<dbReference type="AlphaFoldDB" id="A0A1N7LIY6"/>
<evidence type="ECO:0000256" key="1">
    <source>
        <dbReference type="SAM" id="Phobius"/>
    </source>
</evidence>
<accession>A0A1N7LIY6</accession>
<dbReference type="OrthoDB" id="7856773at2"/>
<gene>
    <name evidence="2" type="ORF">SAMN05421795_103109</name>
</gene>
<protein>
    <submittedName>
        <fullName evidence="2">Uncharacterized protein</fullName>
    </submittedName>
</protein>
<keyword evidence="1" id="KW-1133">Transmembrane helix</keyword>
<reference evidence="3" key="1">
    <citation type="submission" date="2017-01" db="EMBL/GenBank/DDBJ databases">
        <authorList>
            <person name="Varghese N."/>
            <person name="Submissions S."/>
        </authorList>
    </citation>
    <scope>NUCLEOTIDE SEQUENCE [LARGE SCALE GENOMIC DNA]</scope>
    <source>
        <strain evidence="3">DSM 18714</strain>
    </source>
</reference>
<feature type="transmembrane region" description="Helical" evidence="1">
    <location>
        <begin position="18"/>
        <end position="38"/>
    </location>
</feature>
<dbReference type="STRING" id="407234.SAMN05421795_103109"/>
<sequence>MPRTATRRIKDDELSPRVIWGGGLALAVVVPLLFWLVWKSQFAAPPGYLFGTPTLPVEAGYCLAVTHHISPMGVPRGSYFDQAADFWIQRMIGLDADLASAIAAGEARLSRDMNAAPTRNGWLQYAMDQCSYRAVNYGARFRVFN</sequence>
<organism evidence="2 3">
    <name type="scientific">Phaeovulum vinaykumarii</name>
    <dbReference type="NCBI Taxonomy" id="407234"/>
    <lineage>
        <taxon>Bacteria</taxon>
        <taxon>Pseudomonadati</taxon>
        <taxon>Pseudomonadota</taxon>
        <taxon>Alphaproteobacteria</taxon>
        <taxon>Rhodobacterales</taxon>
        <taxon>Paracoccaceae</taxon>
        <taxon>Phaeovulum</taxon>
    </lineage>
</organism>
<dbReference type="RefSeq" id="WP_076365152.1">
    <property type="nucleotide sequence ID" value="NZ_FTOM01000003.1"/>
</dbReference>
<dbReference type="EMBL" id="FTOM01000003">
    <property type="protein sequence ID" value="SIS73818.1"/>
    <property type="molecule type" value="Genomic_DNA"/>
</dbReference>